<dbReference type="OrthoDB" id="72475at2759"/>
<name>A0A0A7CLW1_9STRA</name>
<evidence type="ECO:0000313" key="3">
    <source>
        <dbReference type="EMBL" id="OQS07083.1"/>
    </source>
</evidence>
<reference evidence="2 4" key="1">
    <citation type="journal article" date="2014" name="Genome Biol. Evol.">
        <title>The secreted proteins of Achlya hypogyna and Thraustotheca clavata identify the ancestral oomycete secretome and reveal gene acquisitions by horizontal gene transfer.</title>
        <authorList>
            <person name="Misner I."/>
            <person name="Blouin N."/>
            <person name="Leonard G."/>
            <person name="Richards T.A."/>
            <person name="Lane C.E."/>
        </authorList>
    </citation>
    <scope>NUCLEOTIDE SEQUENCE</scope>
    <source>
        <strain evidence="2 4">ATCC 34112</strain>
    </source>
</reference>
<dbReference type="EMBL" id="KM037943">
    <property type="protein sequence ID" value="AIG55404.1"/>
    <property type="molecule type" value="Genomic_DNA"/>
</dbReference>
<keyword evidence="4" id="KW-1185">Reference proteome</keyword>
<evidence type="ECO:0000313" key="2">
    <source>
        <dbReference type="EMBL" id="AIG55404.1"/>
    </source>
</evidence>
<evidence type="ECO:0000313" key="4">
    <source>
        <dbReference type="Proteomes" id="UP000243217"/>
    </source>
</evidence>
<feature type="signal peptide" evidence="1">
    <location>
        <begin position="1"/>
        <end position="19"/>
    </location>
</feature>
<dbReference type="Proteomes" id="UP000243217">
    <property type="component" value="Unassembled WGS sequence"/>
</dbReference>
<keyword evidence="1" id="KW-0732">Signal</keyword>
<accession>A0A0A7CLW1</accession>
<gene>
    <name evidence="3" type="ORF">THRCLA_00912</name>
</gene>
<protein>
    <submittedName>
        <fullName evidence="2">Secreted protein</fullName>
    </submittedName>
</protein>
<proteinExistence type="predicted"/>
<dbReference type="AlphaFoldDB" id="A0A0A7CLW1"/>
<dbReference type="EMBL" id="JNBS01000279">
    <property type="protein sequence ID" value="OQS07083.1"/>
    <property type="molecule type" value="Genomic_DNA"/>
</dbReference>
<evidence type="ECO:0000256" key="1">
    <source>
        <dbReference type="SAM" id="SignalP"/>
    </source>
</evidence>
<organism evidence="2">
    <name type="scientific">Thraustotheca clavata</name>
    <dbReference type="NCBI Taxonomy" id="74557"/>
    <lineage>
        <taxon>Eukaryota</taxon>
        <taxon>Sar</taxon>
        <taxon>Stramenopiles</taxon>
        <taxon>Oomycota</taxon>
        <taxon>Saprolegniomycetes</taxon>
        <taxon>Saprolegniales</taxon>
        <taxon>Achlyaceae</taxon>
        <taxon>Thraustotheca</taxon>
    </lineage>
</organism>
<feature type="chain" id="PRO_5002038000" evidence="1">
    <location>
        <begin position="20"/>
        <end position="915"/>
    </location>
</feature>
<sequence length="915" mass="98980">MIRSLIFLLLTSFLQVVNGADLFAYVSLTWQNELLSVIEANEQTLVNSLQAFATPFASPSNNVSAITASIQTIDLLGSANLLTNSGNFKIEMVVTAKGNITSESLVAYLLSAGDVGANLTYNLPLGTASTIQTTRISYTPSQSWLQLNPPATILSVMGSTNPFLLVTLSFQSPNILHGVSFTASTLCRMRASMQQLLNTTTRFIPMSVANTTQFGMIDTLVVHAYAIGSNTTASERLRITNTLIQGQPLDGTNFLRLGDIMGNNGFNQAFDYGMMISVDIQNINPTPVQVTSSVDGGIIDNSIITDFKISDTSLAPIISTPSIPCPTAWCLNLAWNNTGNNSFLLSRIKAAIVLNGTVFSSSVGARILPGNSTVWTLYGVNQSQPFSHVIFDLLRPSDMTKVSVDVTAAMLNSNEATSTVKSTSSSALYVQYRAYLRNGNEFSLMLHLLDGSPGNTSTYASEEIAACALCAPLGQRCQADTNCSLLMSCLQTSIANSSEAFFAAPTTTIGSVLDITANVTSCMWSPPAASPSRQLFTKYMQCVMARTCPFYANASSQLTWYGSSVGWQQLKMNRLSDLVPLKMNITTPYNSGQSSFSCPLSIIASQLPSDIASTIQNCMLNDSEVTVVYNLDRTATLPITFDIMHSMSLSPLPGLILPSPIPTLTLATMQTLRQPAVGLLMLPIANYSSIPNLVPPTDPCKACWSLFMNKCLNDPTCTTYTNCIMQDAFPSISLLLSEGNTNDTVDLSYSIRKCSNTSSFTLSGAWRTLQNISSCYATTTCTVAPTSRVLNNVTKVIWHVPDRVQTLIYVRPSNSSAILQQVTALSPMSISTSSANYSQTSLQNALQQVLQWNLIELSPEVITQSTNNSIISTWMVTFHTFTGFLPTYTIVDTNNISWQMIDDPFPSATLQVVVN</sequence>